<name>A0A8H4QHU4_9AGAR</name>
<feature type="region of interest" description="Disordered" evidence="1">
    <location>
        <begin position="735"/>
        <end position="922"/>
    </location>
</feature>
<reference evidence="2 3" key="1">
    <citation type="submission" date="2019-12" db="EMBL/GenBank/DDBJ databases">
        <authorList>
            <person name="Floudas D."/>
            <person name="Bentzer J."/>
            <person name="Ahren D."/>
            <person name="Johansson T."/>
            <person name="Persson P."/>
            <person name="Tunlid A."/>
        </authorList>
    </citation>
    <scope>NUCLEOTIDE SEQUENCE [LARGE SCALE GENOMIC DNA]</scope>
    <source>
        <strain evidence="2 3">CBS 102.39</strain>
    </source>
</reference>
<feature type="compositionally biased region" description="Pro residues" evidence="1">
    <location>
        <begin position="200"/>
        <end position="209"/>
    </location>
</feature>
<feature type="compositionally biased region" description="Low complexity" evidence="1">
    <location>
        <begin position="969"/>
        <end position="985"/>
    </location>
</feature>
<feature type="compositionally biased region" description="Basic and acidic residues" evidence="1">
    <location>
        <begin position="309"/>
        <end position="322"/>
    </location>
</feature>
<keyword evidence="3" id="KW-1185">Reference proteome</keyword>
<feature type="compositionally biased region" description="Acidic residues" evidence="1">
    <location>
        <begin position="336"/>
        <end position="345"/>
    </location>
</feature>
<dbReference type="AlphaFoldDB" id="A0A8H4QHU4"/>
<protein>
    <submittedName>
        <fullName evidence="2">Uncharacterized protein</fullName>
    </submittedName>
</protein>
<feature type="region of interest" description="Disordered" evidence="1">
    <location>
        <begin position="64"/>
        <end position="104"/>
    </location>
</feature>
<feature type="compositionally biased region" description="Basic residues" evidence="1">
    <location>
        <begin position="23"/>
        <end position="34"/>
    </location>
</feature>
<evidence type="ECO:0000313" key="2">
    <source>
        <dbReference type="EMBL" id="KAF4611214.1"/>
    </source>
</evidence>
<feature type="compositionally biased region" description="Basic and acidic residues" evidence="1">
    <location>
        <begin position="753"/>
        <end position="771"/>
    </location>
</feature>
<feature type="compositionally biased region" description="Polar residues" evidence="1">
    <location>
        <begin position="778"/>
        <end position="797"/>
    </location>
</feature>
<proteinExistence type="predicted"/>
<feature type="region of interest" description="Disordered" evidence="1">
    <location>
        <begin position="625"/>
        <end position="652"/>
    </location>
</feature>
<evidence type="ECO:0000256" key="1">
    <source>
        <dbReference type="SAM" id="MobiDB-lite"/>
    </source>
</evidence>
<comment type="caution">
    <text evidence="2">The sequence shown here is derived from an EMBL/GenBank/DDBJ whole genome shotgun (WGS) entry which is preliminary data.</text>
</comment>
<accession>A0A8H4QHU4</accession>
<feature type="compositionally biased region" description="Basic residues" evidence="1">
    <location>
        <begin position="823"/>
        <end position="832"/>
    </location>
</feature>
<feature type="compositionally biased region" description="Polar residues" evidence="1">
    <location>
        <begin position="91"/>
        <end position="101"/>
    </location>
</feature>
<feature type="region of interest" description="Disordered" evidence="1">
    <location>
        <begin position="953"/>
        <end position="1026"/>
    </location>
</feature>
<feature type="compositionally biased region" description="Low complexity" evidence="1">
    <location>
        <begin position="165"/>
        <end position="177"/>
    </location>
</feature>
<feature type="compositionally biased region" description="Gly residues" evidence="1">
    <location>
        <begin position="736"/>
        <end position="752"/>
    </location>
</feature>
<feature type="compositionally biased region" description="Low complexity" evidence="1">
    <location>
        <begin position="798"/>
        <end position="815"/>
    </location>
</feature>
<gene>
    <name evidence="2" type="ORF">D9613_006660</name>
</gene>
<organism evidence="2 3">
    <name type="scientific">Agrocybe pediades</name>
    <dbReference type="NCBI Taxonomy" id="84607"/>
    <lineage>
        <taxon>Eukaryota</taxon>
        <taxon>Fungi</taxon>
        <taxon>Dikarya</taxon>
        <taxon>Basidiomycota</taxon>
        <taxon>Agaricomycotina</taxon>
        <taxon>Agaricomycetes</taxon>
        <taxon>Agaricomycetidae</taxon>
        <taxon>Agaricales</taxon>
        <taxon>Agaricineae</taxon>
        <taxon>Strophariaceae</taxon>
        <taxon>Agrocybe</taxon>
    </lineage>
</organism>
<evidence type="ECO:0000313" key="3">
    <source>
        <dbReference type="Proteomes" id="UP000521872"/>
    </source>
</evidence>
<feature type="compositionally biased region" description="Basic and acidic residues" evidence="1">
    <location>
        <begin position="274"/>
        <end position="294"/>
    </location>
</feature>
<feature type="compositionally biased region" description="Acidic residues" evidence="1">
    <location>
        <begin position="986"/>
        <end position="1006"/>
    </location>
</feature>
<dbReference type="Proteomes" id="UP000521872">
    <property type="component" value="Unassembled WGS sequence"/>
</dbReference>
<feature type="region of interest" description="Disordered" evidence="1">
    <location>
        <begin position="256"/>
        <end position="369"/>
    </location>
</feature>
<feature type="region of interest" description="Disordered" evidence="1">
    <location>
        <begin position="165"/>
        <end position="214"/>
    </location>
</feature>
<feature type="region of interest" description="Disordered" evidence="1">
    <location>
        <begin position="1"/>
        <end position="48"/>
    </location>
</feature>
<sequence>MYRGSSSPPESPPFDATDFPAFRRVKPLPKRRRTAASIPGTEGLTGGGLLVSEENLSATVSAIFDEHQRQRQRLQAQGILPPSPPPGSSSQTNSAGGSLSDLNAAVANAASNPDMTNQELEDILLAHADSLSTRMALQNYYMPALGGVRGFLTKAAAVAAAAAAGASSSSSSSSSTSNDGAHNRNAGVPDQEPATQPTSAPLPPPPPPMSSLADLKDLDLSLDIDLDSIEEFGARFAAAAAAAGAAIKEFNAAQERIAPNGKGRPPEGNSSNRYRSDDRDDGRDEDDEPRHRQEGQGNTKKRKVPAEGILRDRDRDRERDRESGDDEDEHGTGASEEQENQEGEGENGASSLANMRFSPHHHHPYSESSQFGYISGAHSYAPAPYPGLLAHVRKRRGKLTAAALAGVQQKEMLRRRRRQLAAFVGGLAGNADGEGMSYSWSGAGGGGGFIAGGTFSGRPGERDDIGYGMSVAFEQALMQMRMGNGKGGEDGERGAMSSFGFFASSSLVPPNLSASANSEGEGGTGTTGGGGIFSNAAGLGVDMEVESQLLFESVTGLGLPGGLGGLAGGAHSIQGGSITFDFGSISRNGEAISSSTTTSSSATAAASSLPSSLLNAFSASGGSGLPFPFPPMMQQQQQQQQNPPSVRKSKRRSVRLARAMKMMLEMPEKKTPHPDAAAFPKQDVFEFKWPSGTADRLSATKEEVLALRRRFEAELDRQKKKTKRMALVAAAAAAGGNTGAGVGPGKQLPGGAGEKEKDSNKMTKAKRDRETGVPAGNHAQTGGNKTSGSTKSAPQNVPSATANAGGGASSPASTPDQGVGQTKGKKKKKKRSTLANASNPHHLRNYVPSRLPSGGANGPAGPGASSDYWGISPLPVRFLTADIPPRKKDRAGKKGSGGARSDNNNKEKENQIPNAQQTHPPEDEWICAFCEYDLFYGGQAGYNRAVKARKKVLKRRRRARERAAGLGAGNKAKAPPAAPAPNADPAQEEEDSGDEEQSGEEDIDGVDVEHQQQGVDLRAGRWKEDG</sequence>
<feature type="compositionally biased region" description="Low complexity" evidence="1">
    <location>
        <begin position="632"/>
        <end position="646"/>
    </location>
</feature>
<dbReference type="EMBL" id="JAACJL010000058">
    <property type="protein sequence ID" value="KAF4611214.1"/>
    <property type="molecule type" value="Genomic_DNA"/>
</dbReference>